<gene>
    <name evidence="1" type="ORF">MUN88_03080</name>
</gene>
<proteinExistence type="predicted"/>
<accession>A0ABY4EZP9</accession>
<protein>
    <submittedName>
        <fullName evidence="1">Uncharacterized protein</fullName>
    </submittedName>
</protein>
<dbReference type="EMBL" id="CP095072">
    <property type="protein sequence ID" value="UOQ49124.1"/>
    <property type="molecule type" value="Genomic_DNA"/>
</dbReference>
<evidence type="ECO:0000313" key="2">
    <source>
        <dbReference type="Proteomes" id="UP000831782"/>
    </source>
</evidence>
<reference evidence="1 2" key="1">
    <citation type="submission" date="2022-04" db="EMBL/GenBank/DDBJ databases">
        <title>Gracilibacillus sp. isolated from saltern.</title>
        <authorList>
            <person name="Won M."/>
            <person name="Lee C.-M."/>
            <person name="Woen H.-Y."/>
            <person name="Kwon S.-W."/>
        </authorList>
    </citation>
    <scope>NUCLEOTIDE SEQUENCE [LARGE SCALE GENOMIC DNA]</scope>
    <source>
        <strain evidence="1 2">SSWR10-1</strain>
    </source>
</reference>
<dbReference type="Proteomes" id="UP000831782">
    <property type="component" value="Chromosome"/>
</dbReference>
<evidence type="ECO:0000313" key="1">
    <source>
        <dbReference type="EMBL" id="UOQ49124.1"/>
    </source>
</evidence>
<sequence length="562" mass="65005">MNQKLLLFILTCTFFTFLTGFSNTDTVKKAMWVEHLDVIKNSEQLLQNAKENGYNVLYVKTDPEKSLESYSEFIRRSNELGIEIHALGGEPSWSLSENQQKVINFVDEVETYNERVSEEAQFSGVHLKIQPQYLPEWYEDQSSVIKQWKSNLTATLDTLPEDTTLETSSSMPFWLDDVETPGESDVPFHTWLIRQFDHTTILAYRDTLEGPNGIVNLTKDEFAAADKYNKQIVIGLTLSDTGQDHTTFFEEGLSDMAMHRKLVDKYLGEFDSYVGTAIDDYSNWQELKENPPTTQQKDKQYRGTYIWEAETLINEKDKILQFAKEKNINLLYTRLDLTQPYSAYADFVEEANKAGIEIHAMGGHPSWALKEEEERMLNLVNYVKDYNDTVDEDQKFAGIHLDVEPYVTPSWAENEQEVLSQWMDNIELFVKETKRESDLEASMDLAMWFDDTSTPGHPDTPFYEWVINQMDHTSIMAFRDEAKGYGGILDMAKNELNYAESTDKNMIISVEIKENKNNPQISFHDEGADIMEEQLEIVDKELSSNSAYNGHTVHAYRYWKDH</sequence>
<dbReference type="RefSeq" id="WP_244720687.1">
    <property type="nucleotide sequence ID" value="NZ_CP095072.1"/>
</dbReference>
<keyword evidence="2" id="KW-1185">Reference proteome</keyword>
<organism evidence="1 2">
    <name type="scientific">Gracilibacillus caseinilyticus</name>
    <dbReference type="NCBI Taxonomy" id="2932256"/>
    <lineage>
        <taxon>Bacteria</taxon>
        <taxon>Bacillati</taxon>
        <taxon>Bacillota</taxon>
        <taxon>Bacilli</taxon>
        <taxon>Bacillales</taxon>
        <taxon>Bacillaceae</taxon>
        <taxon>Gracilibacillus</taxon>
    </lineage>
</organism>
<name>A0ABY4EZP9_9BACI</name>